<comment type="caution">
    <text evidence="3">The sequence shown here is derived from an EMBL/GenBank/DDBJ whole genome shotgun (WGS) entry which is preliminary data.</text>
</comment>
<feature type="transmembrane region" description="Helical" evidence="2">
    <location>
        <begin position="66"/>
        <end position="89"/>
    </location>
</feature>
<evidence type="ECO:0000256" key="1">
    <source>
        <dbReference type="SAM" id="MobiDB-lite"/>
    </source>
</evidence>
<protein>
    <submittedName>
        <fullName evidence="3">Uncharacterized protein</fullName>
    </submittedName>
</protein>
<keyword evidence="2" id="KW-0812">Transmembrane</keyword>
<keyword evidence="2" id="KW-0472">Membrane</keyword>
<organism evidence="3 4">
    <name type="scientific">Aquicoccus porphyridii</name>
    <dbReference type="NCBI Taxonomy" id="1852029"/>
    <lineage>
        <taxon>Bacteria</taxon>
        <taxon>Pseudomonadati</taxon>
        <taxon>Pseudomonadota</taxon>
        <taxon>Alphaproteobacteria</taxon>
        <taxon>Rhodobacterales</taxon>
        <taxon>Paracoccaceae</taxon>
        <taxon>Aquicoccus</taxon>
    </lineage>
</organism>
<accession>A0A5A9ZTZ8</accession>
<evidence type="ECO:0000313" key="3">
    <source>
        <dbReference type="EMBL" id="KAA0920670.1"/>
    </source>
</evidence>
<dbReference type="EMBL" id="VINQ01000001">
    <property type="protein sequence ID" value="KAA0920670.1"/>
    <property type="molecule type" value="Genomic_DNA"/>
</dbReference>
<evidence type="ECO:0000313" key="4">
    <source>
        <dbReference type="Proteomes" id="UP000325291"/>
    </source>
</evidence>
<feature type="compositionally biased region" description="Basic and acidic residues" evidence="1">
    <location>
        <begin position="26"/>
        <end position="44"/>
    </location>
</feature>
<sequence length="1151" mass="122474">MPCRVFPNRDGTGRSSPNEVGGARSELMDEKQITDKANPSRDSGEASGGSRPPEEVKARRGLGRRVGVMALIVMAGLMLGIAIAVLALIGRPVVMPEWARVQIEAQVNAQVDAVQIGMGEVALVVEEGWQPRVHLRDVRLRDAEGRHVLNLSDVESTFALRPLLSGEFRPSHFWLTGMQLLLRRDVDGQVGLSLGEMPGAARQADLAGLADQVDAMLELPFLSDFETLTADGLTLRYEDARAGRAWTFDGGRIEIARPGGGAGEELSLRGDFALLGGRDYAATVEVSYRGRLDSPEAVFGVSFEDLATSDIAEQSAALLWLNVLRAPISGSLRASTDEEGNLGPLSATLRIGEGVLQPTETTRPIPFRAAQTYFTYDPHSRIMHLDQVSVDSAWGQARGDGQVMVGAPTDADVIAGGNWPSEFVAQIRLAEISANPDDLFAAPVSVSNASADLRLRLDPFQLSLGEMTVQDGARRLVLSGDLRAPAGGWDFSLNGRLNHLTPERLLELWPERVIPRTRKWVGDNVLAAKLRNVQIGLRGEPDAAPDLYLGLEFDEAATRFSKTMPPVQGARGHATLMRNEFTVRAEAGHVTAPQGGRVEIAGTAFHIPDVREREGLGVVDLHTKSTITGALSLLDIEPLGLLRKAGQVVTMADGQAEATGRLSFPRKPDVPVEDISYDIAAELRNVRSETLIPGHVLAAPVLDVRADAGGLQISGAGRVGQVPVEGRFSSPLGEGGQGGSTVEGSIELSQTFVDQFNVGLPPDAVRGRARGDVAIRLQRDRPAQFTLGSDLAGVSLRIPQIGWSMSEAATGRLQVTGQLGAPTEISAIALDAPGLSASGRLDLGPEGVFRAASFDRVRAGNWLDAPVTLIGRGPGRAPEIRVDGGAVDLRQTEIGSGTGAGRQNGGGPIRATLDRLTISDAIALTGFRGEFSTEGGMDGSFTGRVNGGAEVTGRVIPRSGRSAFRILSEDAGGVLKSAGLLKNARGGNFDLTLVPAAEAGDFDGTLKIGNIRLREAPAMAELLNAISVVGLLEQLSGNGILFTDVNAQFRLAPDQVTLLRSSAVGASLGISMDGYYYFDSGTMQFQGVLSPLYLLNAVGQILTRRGEGLIGFNFRLLGTPEDPRVRVNPFSLLTPGMFREIFRRPVPEVTQ</sequence>
<name>A0A5A9ZTZ8_9RHOB</name>
<evidence type="ECO:0000256" key="2">
    <source>
        <dbReference type="SAM" id="Phobius"/>
    </source>
</evidence>
<keyword evidence="2" id="KW-1133">Transmembrane helix</keyword>
<dbReference type="AlphaFoldDB" id="A0A5A9ZTZ8"/>
<reference evidence="3 4" key="1">
    <citation type="submission" date="2019-07" db="EMBL/GenBank/DDBJ databases">
        <title>Aquicoccus porphyridii gen. nov., sp. nov., isolated from a small marine red alga, Porphyridium marinum.</title>
        <authorList>
            <person name="Liu L."/>
        </authorList>
    </citation>
    <scope>NUCLEOTIDE SEQUENCE [LARGE SCALE GENOMIC DNA]</scope>
    <source>
        <strain evidence="3 4">L1 8-17</strain>
    </source>
</reference>
<keyword evidence="4" id="KW-1185">Reference proteome</keyword>
<proteinExistence type="predicted"/>
<feature type="region of interest" description="Disordered" evidence="1">
    <location>
        <begin position="1"/>
        <end position="58"/>
    </location>
</feature>
<gene>
    <name evidence="3" type="ORF">FLO80_00365</name>
</gene>
<dbReference type="Proteomes" id="UP000325291">
    <property type="component" value="Unassembled WGS sequence"/>
</dbReference>